<feature type="compositionally biased region" description="Basic residues" evidence="1">
    <location>
        <begin position="104"/>
        <end position="113"/>
    </location>
</feature>
<sequence length="113" mass="12234">MVGRWGSDEAWWPWTVMRQWGRGFASDGDWRGIVSDLSMKTVRRRHGGEARGGGAVERRGATELAEARGGGAVEGRRCSQRRGQHGGGATALAKARGGGAVEGRRRRYAGRAR</sequence>
<proteinExistence type="predicted"/>
<evidence type="ECO:0000313" key="3">
    <source>
        <dbReference type="Proteomes" id="UP000059680"/>
    </source>
</evidence>
<dbReference type="Proteomes" id="UP000059680">
    <property type="component" value="Chromosome 2"/>
</dbReference>
<dbReference type="EMBL" id="AP014958">
    <property type="protein sequence ID" value="BAS78718.1"/>
    <property type="molecule type" value="Genomic_DNA"/>
</dbReference>
<organism evidence="2 3">
    <name type="scientific">Oryza sativa subsp. japonica</name>
    <name type="common">Rice</name>
    <dbReference type="NCBI Taxonomy" id="39947"/>
    <lineage>
        <taxon>Eukaryota</taxon>
        <taxon>Viridiplantae</taxon>
        <taxon>Streptophyta</taxon>
        <taxon>Embryophyta</taxon>
        <taxon>Tracheophyta</taxon>
        <taxon>Spermatophyta</taxon>
        <taxon>Magnoliopsida</taxon>
        <taxon>Liliopsida</taxon>
        <taxon>Poales</taxon>
        <taxon>Poaceae</taxon>
        <taxon>BOP clade</taxon>
        <taxon>Oryzoideae</taxon>
        <taxon>Oryzeae</taxon>
        <taxon>Oryzinae</taxon>
        <taxon>Oryza</taxon>
        <taxon>Oryza sativa</taxon>
    </lineage>
</organism>
<evidence type="ECO:0000256" key="1">
    <source>
        <dbReference type="SAM" id="MobiDB-lite"/>
    </source>
</evidence>
<name>A0A0P0VJ46_ORYSJ</name>
<dbReference type="PaxDb" id="39947-A0A0P0VJ46"/>
<feature type="region of interest" description="Disordered" evidence="1">
    <location>
        <begin position="43"/>
        <end position="113"/>
    </location>
</feature>
<dbReference type="InParanoid" id="A0A0P0VJ46"/>
<protein>
    <submittedName>
        <fullName evidence="2">Os02g0486900 protein</fullName>
    </submittedName>
</protein>
<gene>
    <name evidence="2" type="ordered locus">Os02g0486900</name>
    <name evidence="2" type="ORF">OSNPB_020486900</name>
</gene>
<reference evidence="2 3" key="3">
    <citation type="journal article" date="2013" name="Rice">
        <title>Improvement of the Oryza sativa Nipponbare reference genome using next generation sequence and optical map data.</title>
        <authorList>
            <person name="Kawahara Y."/>
            <person name="de la Bastide M."/>
            <person name="Hamilton J.P."/>
            <person name="Kanamori H."/>
            <person name="McCombie W.R."/>
            <person name="Ouyang S."/>
            <person name="Schwartz D.C."/>
            <person name="Tanaka T."/>
            <person name="Wu J."/>
            <person name="Zhou S."/>
            <person name="Childs K.L."/>
            <person name="Davidson R.M."/>
            <person name="Lin H."/>
            <person name="Quesada-Ocampo L."/>
            <person name="Vaillancourt B."/>
            <person name="Sakai H."/>
            <person name="Lee S.S."/>
            <person name="Kim J."/>
            <person name="Numa H."/>
            <person name="Itoh T."/>
            <person name="Buell C.R."/>
            <person name="Matsumoto T."/>
        </authorList>
    </citation>
    <scope>NUCLEOTIDE SEQUENCE [LARGE SCALE GENOMIC DNA]</scope>
    <source>
        <strain evidence="3">cv. Nipponbare</strain>
    </source>
</reference>
<dbReference type="AlphaFoldDB" id="A0A0P0VJ46"/>
<evidence type="ECO:0000313" key="2">
    <source>
        <dbReference type="EMBL" id="BAS78718.1"/>
    </source>
</evidence>
<keyword evidence="3" id="KW-1185">Reference proteome</keyword>
<reference evidence="3" key="1">
    <citation type="journal article" date="2005" name="Nature">
        <title>The map-based sequence of the rice genome.</title>
        <authorList>
            <consortium name="International rice genome sequencing project (IRGSP)"/>
            <person name="Matsumoto T."/>
            <person name="Wu J."/>
            <person name="Kanamori H."/>
            <person name="Katayose Y."/>
            <person name="Fujisawa M."/>
            <person name="Namiki N."/>
            <person name="Mizuno H."/>
            <person name="Yamamoto K."/>
            <person name="Antonio B.A."/>
            <person name="Baba T."/>
            <person name="Sakata K."/>
            <person name="Nagamura Y."/>
            <person name="Aoki H."/>
            <person name="Arikawa K."/>
            <person name="Arita K."/>
            <person name="Bito T."/>
            <person name="Chiden Y."/>
            <person name="Fujitsuka N."/>
            <person name="Fukunaka R."/>
            <person name="Hamada M."/>
            <person name="Harada C."/>
            <person name="Hayashi A."/>
            <person name="Hijishita S."/>
            <person name="Honda M."/>
            <person name="Hosokawa S."/>
            <person name="Ichikawa Y."/>
            <person name="Idonuma A."/>
            <person name="Iijima M."/>
            <person name="Ikeda M."/>
            <person name="Ikeno M."/>
            <person name="Ito K."/>
            <person name="Ito S."/>
            <person name="Ito T."/>
            <person name="Ito Y."/>
            <person name="Ito Y."/>
            <person name="Iwabuchi A."/>
            <person name="Kamiya K."/>
            <person name="Karasawa W."/>
            <person name="Kurita K."/>
            <person name="Katagiri S."/>
            <person name="Kikuta A."/>
            <person name="Kobayashi H."/>
            <person name="Kobayashi N."/>
            <person name="Machita K."/>
            <person name="Maehara T."/>
            <person name="Masukawa M."/>
            <person name="Mizubayashi T."/>
            <person name="Mukai Y."/>
            <person name="Nagasaki H."/>
            <person name="Nagata Y."/>
            <person name="Naito S."/>
            <person name="Nakashima M."/>
            <person name="Nakama Y."/>
            <person name="Nakamichi Y."/>
            <person name="Nakamura M."/>
            <person name="Meguro A."/>
            <person name="Negishi M."/>
            <person name="Ohta I."/>
            <person name="Ohta T."/>
            <person name="Okamoto M."/>
            <person name="Ono N."/>
            <person name="Saji S."/>
            <person name="Sakaguchi M."/>
            <person name="Sakai K."/>
            <person name="Shibata M."/>
            <person name="Shimokawa T."/>
            <person name="Song J."/>
            <person name="Takazaki Y."/>
            <person name="Terasawa K."/>
            <person name="Tsugane M."/>
            <person name="Tsuji K."/>
            <person name="Ueda S."/>
            <person name="Waki K."/>
            <person name="Yamagata H."/>
            <person name="Yamamoto M."/>
            <person name="Yamamoto S."/>
            <person name="Yamane H."/>
            <person name="Yoshiki S."/>
            <person name="Yoshihara R."/>
            <person name="Yukawa K."/>
            <person name="Zhong H."/>
            <person name="Yano M."/>
            <person name="Yuan Q."/>
            <person name="Ouyang S."/>
            <person name="Liu J."/>
            <person name="Jones K.M."/>
            <person name="Gansberger K."/>
            <person name="Moffat K."/>
            <person name="Hill J."/>
            <person name="Bera J."/>
            <person name="Fadrosh D."/>
            <person name="Jin S."/>
            <person name="Johri S."/>
            <person name="Kim M."/>
            <person name="Overton L."/>
            <person name="Reardon M."/>
            <person name="Tsitrin T."/>
            <person name="Vuong H."/>
            <person name="Weaver B."/>
            <person name="Ciecko A."/>
            <person name="Tallon L."/>
            <person name="Jackson J."/>
            <person name="Pai G."/>
            <person name="Aken S.V."/>
            <person name="Utterback T."/>
            <person name="Reidmuller S."/>
            <person name="Feldblyum T."/>
            <person name="Hsiao J."/>
            <person name="Zismann V."/>
            <person name="Iobst S."/>
            <person name="de Vazeille A.R."/>
            <person name="Buell C.R."/>
            <person name="Ying K."/>
            <person name="Li Y."/>
            <person name="Lu T."/>
            <person name="Huang Y."/>
            <person name="Zhao Q."/>
            <person name="Feng Q."/>
            <person name="Zhang L."/>
            <person name="Zhu J."/>
            <person name="Weng Q."/>
            <person name="Mu J."/>
            <person name="Lu Y."/>
            <person name="Fan D."/>
            <person name="Liu Y."/>
            <person name="Guan J."/>
            <person name="Zhang Y."/>
            <person name="Yu S."/>
            <person name="Liu X."/>
            <person name="Zhang Y."/>
            <person name="Hong G."/>
            <person name="Han B."/>
            <person name="Choisne N."/>
            <person name="Demange N."/>
            <person name="Orjeda G."/>
            <person name="Samain S."/>
            <person name="Cattolico L."/>
            <person name="Pelletier E."/>
            <person name="Couloux A."/>
            <person name="Segurens B."/>
            <person name="Wincker P."/>
            <person name="D'Hont A."/>
            <person name="Scarpelli C."/>
            <person name="Weissenbach J."/>
            <person name="Salanoubat M."/>
            <person name="Quetier F."/>
            <person name="Yu Y."/>
            <person name="Kim H.R."/>
            <person name="Rambo T."/>
            <person name="Currie J."/>
            <person name="Collura K."/>
            <person name="Luo M."/>
            <person name="Yang T."/>
            <person name="Ammiraju J.S.S."/>
            <person name="Engler F."/>
            <person name="Soderlund C."/>
            <person name="Wing R.A."/>
            <person name="Palmer L.E."/>
            <person name="de la Bastide M."/>
            <person name="Spiegel L."/>
            <person name="Nascimento L."/>
            <person name="Zutavern T."/>
            <person name="O'Shaughnessy A."/>
            <person name="Dike S."/>
            <person name="Dedhia N."/>
            <person name="Preston R."/>
            <person name="Balija V."/>
            <person name="McCombie W.R."/>
            <person name="Chow T."/>
            <person name="Chen H."/>
            <person name="Chung M."/>
            <person name="Chen C."/>
            <person name="Shaw J."/>
            <person name="Wu H."/>
            <person name="Hsiao K."/>
            <person name="Chao Y."/>
            <person name="Chu M."/>
            <person name="Cheng C."/>
            <person name="Hour A."/>
            <person name="Lee P."/>
            <person name="Lin S."/>
            <person name="Lin Y."/>
            <person name="Liou J."/>
            <person name="Liu S."/>
            <person name="Hsing Y."/>
            <person name="Raghuvanshi S."/>
            <person name="Mohanty A."/>
            <person name="Bharti A.K."/>
            <person name="Gaur A."/>
            <person name="Gupta V."/>
            <person name="Kumar D."/>
            <person name="Ravi V."/>
            <person name="Vij S."/>
            <person name="Kapur A."/>
            <person name="Khurana P."/>
            <person name="Khurana P."/>
            <person name="Khurana J.P."/>
            <person name="Tyagi A.K."/>
            <person name="Gaikwad K."/>
            <person name="Singh A."/>
            <person name="Dalal V."/>
            <person name="Srivastava S."/>
            <person name="Dixit A."/>
            <person name="Pal A.K."/>
            <person name="Ghazi I.A."/>
            <person name="Yadav M."/>
            <person name="Pandit A."/>
            <person name="Bhargava A."/>
            <person name="Sureshbabu K."/>
            <person name="Batra K."/>
            <person name="Sharma T.R."/>
            <person name="Mohapatra T."/>
            <person name="Singh N.K."/>
            <person name="Messing J."/>
            <person name="Nelson A.B."/>
            <person name="Fuks G."/>
            <person name="Kavchok S."/>
            <person name="Keizer G."/>
            <person name="Linton E."/>
            <person name="Llaca V."/>
            <person name="Song R."/>
            <person name="Tanyolac B."/>
            <person name="Young S."/>
            <person name="Ho-Il K."/>
            <person name="Hahn J.H."/>
            <person name="Sangsakoo G."/>
            <person name="Vanavichit A."/>
            <person name="de Mattos Luiz.A.T."/>
            <person name="Zimmer P.D."/>
            <person name="Malone G."/>
            <person name="Dellagostin O."/>
            <person name="de Oliveira A.C."/>
            <person name="Bevan M."/>
            <person name="Bancroft I."/>
            <person name="Minx P."/>
            <person name="Cordum H."/>
            <person name="Wilson R."/>
            <person name="Cheng Z."/>
            <person name="Jin W."/>
            <person name="Jiang J."/>
            <person name="Leong S.A."/>
            <person name="Iwama H."/>
            <person name="Gojobori T."/>
            <person name="Itoh T."/>
            <person name="Niimura Y."/>
            <person name="Fujii Y."/>
            <person name="Habara T."/>
            <person name="Sakai H."/>
            <person name="Sato Y."/>
            <person name="Wilson G."/>
            <person name="Kumar K."/>
            <person name="McCouch S."/>
            <person name="Juretic N."/>
            <person name="Hoen D."/>
            <person name="Wright S."/>
            <person name="Bruskiewich R."/>
            <person name="Bureau T."/>
            <person name="Miyao A."/>
            <person name="Hirochika H."/>
            <person name="Nishikawa T."/>
            <person name="Kadowaki K."/>
            <person name="Sugiura M."/>
            <person name="Burr B."/>
            <person name="Sasaki T."/>
        </authorList>
    </citation>
    <scope>NUCLEOTIDE SEQUENCE [LARGE SCALE GENOMIC DNA]</scope>
    <source>
        <strain evidence="3">cv. Nipponbare</strain>
    </source>
</reference>
<accession>A0A0P0VJ46</accession>
<reference evidence="2 3" key="2">
    <citation type="journal article" date="2013" name="Plant Cell Physiol.">
        <title>Rice Annotation Project Database (RAP-DB): an integrative and interactive database for rice genomics.</title>
        <authorList>
            <person name="Sakai H."/>
            <person name="Lee S.S."/>
            <person name="Tanaka T."/>
            <person name="Numa H."/>
            <person name="Kim J."/>
            <person name="Kawahara Y."/>
            <person name="Wakimoto H."/>
            <person name="Yang C.C."/>
            <person name="Iwamoto M."/>
            <person name="Abe T."/>
            <person name="Yamada Y."/>
            <person name="Muto A."/>
            <person name="Inokuchi H."/>
            <person name="Ikemura T."/>
            <person name="Matsumoto T."/>
            <person name="Sasaki T."/>
            <person name="Itoh T."/>
        </authorList>
    </citation>
    <scope>NUCLEOTIDE SEQUENCE [LARGE SCALE GENOMIC DNA]</scope>
    <source>
        <strain evidence="3">cv. Nipponbare</strain>
    </source>
</reference>